<dbReference type="EMBL" id="NHTK01004185">
    <property type="protein sequence ID" value="PPQ87822.1"/>
    <property type="molecule type" value="Genomic_DNA"/>
</dbReference>
<reference evidence="2 3" key="1">
    <citation type="journal article" date="2018" name="Evol. Lett.">
        <title>Horizontal gene cluster transfer increased hallucinogenic mushroom diversity.</title>
        <authorList>
            <person name="Reynolds H.T."/>
            <person name="Vijayakumar V."/>
            <person name="Gluck-Thaler E."/>
            <person name="Korotkin H.B."/>
            <person name="Matheny P.B."/>
            <person name="Slot J.C."/>
        </authorList>
    </citation>
    <scope>NUCLEOTIDE SEQUENCE [LARGE SCALE GENOMIC DNA]</scope>
    <source>
        <strain evidence="2 3">2629</strain>
    </source>
</reference>
<dbReference type="AlphaFoldDB" id="A0A409XAN1"/>
<protein>
    <submittedName>
        <fullName evidence="2">Uncharacterized protein</fullName>
    </submittedName>
</protein>
<sequence length="257" mass="29287">MINKAPFIVFDWLYYYKEDDVQTVQAMTWIFIQKLQQEIAEMKDGRRSVYPLRLRLRNVVNKCEKQDKEIHDLRAMLLSSEDRIRVCVLEGEALKGKAAYYQKEISKLRGKLSRQDNKMKAAKYRMKQAFQVLSGQDINPSSGSSDILSVDDDAMSIVSTSDDEERSSSGHQSAAHIYRPPTPHPYSSSSFVTREHGAPSNILPVPEHPADPGRVTILEHRVKNLEQALLDFQGHLLRAATTFRVDCGTNEGRLDKH</sequence>
<comment type="caution">
    <text evidence="2">The sequence shown here is derived from an EMBL/GenBank/DDBJ whole genome shotgun (WGS) entry which is preliminary data.</text>
</comment>
<evidence type="ECO:0000313" key="3">
    <source>
        <dbReference type="Proteomes" id="UP000284842"/>
    </source>
</evidence>
<feature type="region of interest" description="Disordered" evidence="1">
    <location>
        <begin position="158"/>
        <end position="208"/>
    </location>
</feature>
<evidence type="ECO:0000256" key="1">
    <source>
        <dbReference type="SAM" id="MobiDB-lite"/>
    </source>
</evidence>
<evidence type="ECO:0000313" key="2">
    <source>
        <dbReference type="EMBL" id="PPQ87822.1"/>
    </source>
</evidence>
<proteinExistence type="predicted"/>
<keyword evidence="3" id="KW-1185">Reference proteome</keyword>
<accession>A0A409XAN1</accession>
<gene>
    <name evidence="2" type="ORF">CVT24_002752</name>
</gene>
<organism evidence="2 3">
    <name type="scientific">Panaeolus cyanescens</name>
    <dbReference type="NCBI Taxonomy" id="181874"/>
    <lineage>
        <taxon>Eukaryota</taxon>
        <taxon>Fungi</taxon>
        <taxon>Dikarya</taxon>
        <taxon>Basidiomycota</taxon>
        <taxon>Agaricomycotina</taxon>
        <taxon>Agaricomycetes</taxon>
        <taxon>Agaricomycetidae</taxon>
        <taxon>Agaricales</taxon>
        <taxon>Agaricineae</taxon>
        <taxon>Galeropsidaceae</taxon>
        <taxon>Panaeolus</taxon>
    </lineage>
</organism>
<dbReference type="InParanoid" id="A0A409XAN1"/>
<dbReference type="Proteomes" id="UP000284842">
    <property type="component" value="Unassembled WGS sequence"/>
</dbReference>
<name>A0A409XAN1_9AGAR</name>